<dbReference type="SUPFAM" id="SSF89550">
    <property type="entry name" value="PHP domain-like"/>
    <property type="match status" value="1"/>
</dbReference>
<dbReference type="Gene3D" id="3.20.20.140">
    <property type="entry name" value="Metal-dependent hydrolases"/>
    <property type="match status" value="1"/>
</dbReference>
<dbReference type="Pfam" id="PF19567">
    <property type="entry name" value="CpsB_CapC"/>
    <property type="match status" value="1"/>
</dbReference>
<evidence type="ECO:0000256" key="4">
    <source>
        <dbReference type="ARBA" id="ARBA00051722"/>
    </source>
</evidence>
<dbReference type="RefSeq" id="WP_238749158.1">
    <property type="nucleotide sequence ID" value="NZ_CAKLPZ010000001.1"/>
</dbReference>
<dbReference type="PANTHER" id="PTHR39181:SF1">
    <property type="entry name" value="TYROSINE-PROTEIN PHOSPHATASE YWQE"/>
    <property type="match status" value="1"/>
</dbReference>
<dbReference type="InterPro" id="IPR016195">
    <property type="entry name" value="Pol/histidinol_Pase-like"/>
</dbReference>
<proteinExistence type="inferred from homology"/>
<dbReference type="EC" id="3.1.3.48" evidence="2"/>
<comment type="caution">
    <text evidence="5">The sequence shown here is derived from an EMBL/GenBank/DDBJ whole genome shotgun (WGS) entry which is preliminary data.</text>
</comment>
<keyword evidence="6" id="KW-1185">Reference proteome</keyword>
<keyword evidence="3" id="KW-0378">Hydrolase</keyword>
<dbReference type="PANTHER" id="PTHR39181">
    <property type="entry name" value="TYROSINE-PROTEIN PHOSPHATASE YWQE"/>
    <property type="match status" value="1"/>
</dbReference>
<evidence type="ECO:0000313" key="6">
    <source>
        <dbReference type="Proteomes" id="UP000837803"/>
    </source>
</evidence>
<dbReference type="EMBL" id="CAKLPZ010000001">
    <property type="protein sequence ID" value="CAH0998958.1"/>
    <property type="molecule type" value="Genomic_DNA"/>
</dbReference>
<dbReference type="InterPro" id="IPR016667">
    <property type="entry name" value="Caps_polysacc_synth_CpsB/CapC"/>
</dbReference>
<evidence type="ECO:0000313" key="5">
    <source>
        <dbReference type="EMBL" id="CAH0998958.1"/>
    </source>
</evidence>
<comment type="catalytic activity">
    <reaction evidence="4">
        <text>O-phospho-L-tyrosyl-[protein] + H2O = L-tyrosyl-[protein] + phosphate</text>
        <dbReference type="Rhea" id="RHEA:10684"/>
        <dbReference type="Rhea" id="RHEA-COMP:10136"/>
        <dbReference type="Rhea" id="RHEA-COMP:20101"/>
        <dbReference type="ChEBI" id="CHEBI:15377"/>
        <dbReference type="ChEBI" id="CHEBI:43474"/>
        <dbReference type="ChEBI" id="CHEBI:46858"/>
        <dbReference type="ChEBI" id="CHEBI:61978"/>
        <dbReference type="EC" id="3.1.3.48"/>
    </reaction>
</comment>
<dbReference type="PIRSF" id="PIRSF016557">
    <property type="entry name" value="Caps_synth_CpsB"/>
    <property type="match status" value="1"/>
</dbReference>
<evidence type="ECO:0000256" key="3">
    <source>
        <dbReference type="ARBA" id="ARBA00022801"/>
    </source>
</evidence>
<dbReference type="Proteomes" id="UP000837803">
    <property type="component" value="Unassembled WGS sequence"/>
</dbReference>
<name>A0ABM9AWV1_9BACT</name>
<evidence type="ECO:0000256" key="2">
    <source>
        <dbReference type="ARBA" id="ARBA00013064"/>
    </source>
</evidence>
<organism evidence="5 6">
    <name type="scientific">Neolewinella maritima</name>
    <dbReference type="NCBI Taxonomy" id="1383882"/>
    <lineage>
        <taxon>Bacteria</taxon>
        <taxon>Pseudomonadati</taxon>
        <taxon>Bacteroidota</taxon>
        <taxon>Saprospiria</taxon>
        <taxon>Saprospirales</taxon>
        <taxon>Lewinellaceae</taxon>
        <taxon>Neolewinella</taxon>
    </lineage>
</organism>
<protein>
    <recommendedName>
        <fullName evidence="2">protein-tyrosine-phosphatase</fullName>
        <ecNumber evidence="2">3.1.3.48</ecNumber>
    </recommendedName>
</protein>
<gene>
    <name evidence="5" type="ORF">LEM8419_00253</name>
</gene>
<evidence type="ECO:0000256" key="1">
    <source>
        <dbReference type="ARBA" id="ARBA00005750"/>
    </source>
</evidence>
<comment type="similarity">
    <text evidence="1">Belongs to the metallo-dependent hydrolases superfamily. CpsB/CapC family.</text>
</comment>
<accession>A0ABM9AWV1</accession>
<sequence>MFEFLRRGKSLDGLGFLQADMHAHWLPGIDDGAATLNDSVAIIRDLVDLGYQQLYATPHVMADLYPNSSATILAALETVREAAQNQGITVPLGTAAEYLLDEGFLQRLEQDDLLTLPGNYLLVEMSFVSAPPDVHELFFKMQMKGYRPILAHPERYRYYHTTFDQYRFLHERGALFQVNLLSLNGHYGKSVQQIAWKLVDEGLVSMFGTDAHHRAHTKELRQLLGNRRFAALSKQQDWLNHHLIK</sequence>
<reference evidence="5" key="1">
    <citation type="submission" date="2021-12" db="EMBL/GenBank/DDBJ databases">
        <authorList>
            <person name="Rodrigo-Torres L."/>
            <person name="Arahal R. D."/>
            <person name="Lucena T."/>
        </authorList>
    </citation>
    <scope>NUCLEOTIDE SEQUENCE</scope>
    <source>
        <strain evidence="5">CECT 8419</strain>
    </source>
</reference>